<dbReference type="GO" id="GO:0051536">
    <property type="term" value="F:iron-sulfur cluster binding"/>
    <property type="evidence" value="ECO:0007669"/>
    <property type="project" value="UniProtKB-KW"/>
</dbReference>
<keyword evidence="4" id="KW-0812">Transmembrane</keyword>
<dbReference type="EMBL" id="JACIGK010000022">
    <property type="protein sequence ID" value="MBB4267138.1"/>
    <property type="molecule type" value="Genomic_DNA"/>
</dbReference>
<dbReference type="InterPro" id="IPR012830">
    <property type="entry name" value="Citrate_utilization_prot_B"/>
</dbReference>
<dbReference type="InterPro" id="IPR036197">
    <property type="entry name" value="NarG-like_sf"/>
</dbReference>
<evidence type="ECO:0000256" key="4">
    <source>
        <dbReference type="SAM" id="Phobius"/>
    </source>
</evidence>
<feature type="transmembrane region" description="Helical" evidence="4">
    <location>
        <begin position="323"/>
        <end position="344"/>
    </location>
</feature>
<evidence type="ECO:0000256" key="1">
    <source>
        <dbReference type="ARBA" id="ARBA00022723"/>
    </source>
</evidence>
<protein>
    <submittedName>
        <fullName evidence="5">Citrate/tricarballylate utilization protein</fullName>
    </submittedName>
</protein>
<dbReference type="RefSeq" id="WP_184046253.1">
    <property type="nucleotide sequence ID" value="NZ_JACIGK010000022.1"/>
</dbReference>
<gene>
    <name evidence="5" type="ORF">GGD89_002779</name>
</gene>
<evidence type="ECO:0000313" key="6">
    <source>
        <dbReference type="Proteomes" id="UP000554286"/>
    </source>
</evidence>
<proteinExistence type="predicted"/>
<dbReference type="NCBIfam" id="TIGR02484">
    <property type="entry name" value="CitB"/>
    <property type="match status" value="1"/>
</dbReference>
<dbReference type="SUPFAM" id="SSF103501">
    <property type="entry name" value="Respiratory nitrate reductase 1 gamma chain"/>
    <property type="match status" value="1"/>
</dbReference>
<keyword evidence="3" id="KW-0411">Iron-sulfur</keyword>
<dbReference type="AlphaFoldDB" id="A0A7W6WAS8"/>
<evidence type="ECO:0000313" key="5">
    <source>
        <dbReference type="EMBL" id="MBB4267138.1"/>
    </source>
</evidence>
<comment type="caution">
    <text evidence="5">The sequence shown here is derived from an EMBL/GenBank/DDBJ whole genome shotgun (WGS) entry which is preliminary data.</text>
</comment>
<feature type="transmembrane region" description="Helical" evidence="4">
    <location>
        <begin position="103"/>
        <end position="126"/>
    </location>
</feature>
<dbReference type="Proteomes" id="UP000554286">
    <property type="component" value="Unassembled WGS sequence"/>
</dbReference>
<feature type="transmembrane region" description="Helical" evidence="4">
    <location>
        <begin position="298"/>
        <end position="317"/>
    </location>
</feature>
<keyword evidence="1" id="KW-0479">Metal-binding</keyword>
<accession>A0A7W6WAS8</accession>
<keyword evidence="4" id="KW-0472">Membrane</keyword>
<name>A0A7W6WAS8_9PROT</name>
<organism evidence="5 6">
    <name type="scientific">Roseospira visakhapatnamensis</name>
    <dbReference type="NCBI Taxonomy" id="390880"/>
    <lineage>
        <taxon>Bacteria</taxon>
        <taxon>Pseudomonadati</taxon>
        <taxon>Pseudomonadota</taxon>
        <taxon>Alphaproteobacteria</taxon>
        <taxon>Rhodospirillales</taxon>
        <taxon>Rhodospirillaceae</taxon>
        <taxon>Roseospira</taxon>
    </lineage>
</organism>
<keyword evidence="2" id="KW-0408">Iron</keyword>
<feature type="transmembrane region" description="Helical" evidence="4">
    <location>
        <begin position="225"/>
        <end position="247"/>
    </location>
</feature>
<dbReference type="InterPro" id="IPR017900">
    <property type="entry name" value="4Fe4S_Fe_S_CS"/>
</dbReference>
<sequence>MPLTCEDRDDRALLDEARRQMTVCVVCKYCNGYCPVFRAADARPALTDADLLYLANLCHDCRGCWYACQYRPPHAFAVALPAALARVRALSWRRMAGIPWPGGAGGGALLALACTLLVPVVTLAWVPWEVLFAPHPGPGAFHAVIPRGPMVWGAALALLPPLAWVGVAMARFWRVIGGGSPRQVLRALPRALGDMLALRHLDGGGVGCNDLDDRFSPWRRRMHHLILYGFLLTVAATVSAAIAHHLLGMRAPYPWFSAPVLLGTVGGVSLLAGVAGMAGLRARADPAPQALETRADGALLLALLAAASASGLALLLLRGTAAMGMLLALHLGTVLALFVTLPLGRLMHAPFRALAILRAAIERRTPQHREES</sequence>
<reference evidence="5 6" key="1">
    <citation type="submission" date="2020-08" db="EMBL/GenBank/DDBJ databases">
        <title>Genome sequencing of Purple Non-Sulfur Bacteria from various extreme environments.</title>
        <authorList>
            <person name="Mayer M."/>
        </authorList>
    </citation>
    <scope>NUCLEOTIDE SEQUENCE [LARGE SCALE GENOMIC DNA]</scope>
    <source>
        <strain evidence="5 6">JA131</strain>
    </source>
</reference>
<keyword evidence="4" id="KW-1133">Transmembrane helix</keyword>
<dbReference type="PROSITE" id="PS00198">
    <property type="entry name" value="4FE4S_FER_1"/>
    <property type="match status" value="1"/>
</dbReference>
<feature type="transmembrane region" description="Helical" evidence="4">
    <location>
        <begin position="150"/>
        <end position="173"/>
    </location>
</feature>
<keyword evidence="6" id="KW-1185">Reference proteome</keyword>
<feature type="transmembrane region" description="Helical" evidence="4">
    <location>
        <begin position="253"/>
        <end position="277"/>
    </location>
</feature>
<dbReference type="GO" id="GO:0046872">
    <property type="term" value="F:metal ion binding"/>
    <property type="evidence" value="ECO:0007669"/>
    <property type="project" value="UniProtKB-KW"/>
</dbReference>
<evidence type="ECO:0000256" key="2">
    <source>
        <dbReference type="ARBA" id="ARBA00023004"/>
    </source>
</evidence>
<evidence type="ECO:0000256" key="3">
    <source>
        <dbReference type="ARBA" id="ARBA00023014"/>
    </source>
</evidence>